<keyword evidence="4" id="KW-1185">Reference proteome</keyword>
<protein>
    <recommendedName>
        <fullName evidence="2">Transposase MuDR plant domain-containing protein</fullName>
    </recommendedName>
</protein>
<name>A0AAE1IWC7_9FABA</name>
<accession>A0AAE1IWC7</accession>
<organism evidence="3 4">
    <name type="scientific">Acacia crassicarpa</name>
    <name type="common">northern wattle</name>
    <dbReference type="NCBI Taxonomy" id="499986"/>
    <lineage>
        <taxon>Eukaryota</taxon>
        <taxon>Viridiplantae</taxon>
        <taxon>Streptophyta</taxon>
        <taxon>Embryophyta</taxon>
        <taxon>Tracheophyta</taxon>
        <taxon>Spermatophyta</taxon>
        <taxon>Magnoliopsida</taxon>
        <taxon>eudicotyledons</taxon>
        <taxon>Gunneridae</taxon>
        <taxon>Pentapetalae</taxon>
        <taxon>rosids</taxon>
        <taxon>fabids</taxon>
        <taxon>Fabales</taxon>
        <taxon>Fabaceae</taxon>
        <taxon>Caesalpinioideae</taxon>
        <taxon>mimosoid clade</taxon>
        <taxon>Acacieae</taxon>
        <taxon>Acacia</taxon>
    </lineage>
</organism>
<dbReference type="Proteomes" id="UP001293593">
    <property type="component" value="Unassembled WGS sequence"/>
</dbReference>
<feature type="region of interest" description="Disordered" evidence="1">
    <location>
        <begin position="38"/>
        <end position="90"/>
    </location>
</feature>
<comment type="caution">
    <text evidence="3">The sequence shown here is derived from an EMBL/GenBank/DDBJ whole genome shotgun (WGS) entry which is preliminary data.</text>
</comment>
<dbReference type="AlphaFoldDB" id="A0AAE1IWC7"/>
<feature type="domain" description="Transposase MuDR plant" evidence="2">
    <location>
        <begin position="135"/>
        <end position="185"/>
    </location>
</feature>
<evidence type="ECO:0000259" key="2">
    <source>
        <dbReference type="Pfam" id="PF03108"/>
    </source>
</evidence>
<proteinExistence type="predicted"/>
<dbReference type="PANTHER" id="PTHR31973">
    <property type="entry name" value="POLYPROTEIN, PUTATIVE-RELATED"/>
    <property type="match status" value="1"/>
</dbReference>
<dbReference type="PANTHER" id="PTHR31973:SF189">
    <property type="entry name" value="TRANSPOSASE, MUDR, PLANT, MULE TRANSPOSASE DOMAIN PROTEIN-RELATED"/>
    <property type="match status" value="1"/>
</dbReference>
<evidence type="ECO:0000313" key="3">
    <source>
        <dbReference type="EMBL" id="KAK4258017.1"/>
    </source>
</evidence>
<evidence type="ECO:0000256" key="1">
    <source>
        <dbReference type="SAM" id="MobiDB-lite"/>
    </source>
</evidence>
<dbReference type="Pfam" id="PF03108">
    <property type="entry name" value="DBD_Tnp_Mut"/>
    <property type="match status" value="1"/>
</dbReference>
<dbReference type="EMBL" id="JAWXYG010000012">
    <property type="protein sequence ID" value="KAK4258017.1"/>
    <property type="molecule type" value="Genomic_DNA"/>
</dbReference>
<gene>
    <name evidence="3" type="ORF">QN277_007530</name>
</gene>
<reference evidence="3" key="1">
    <citation type="submission" date="2023-10" db="EMBL/GenBank/DDBJ databases">
        <title>Chromosome-level genome of the transformable northern wattle, Acacia crassicarpa.</title>
        <authorList>
            <person name="Massaro I."/>
            <person name="Sinha N.R."/>
            <person name="Poethig S."/>
            <person name="Leichty A.R."/>
        </authorList>
    </citation>
    <scope>NUCLEOTIDE SEQUENCE</scope>
    <source>
        <strain evidence="3">Acra3RX</strain>
        <tissue evidence="3">Leaf</tissue>
    </source>
</reference>
<evidence type="ECO:0000313" key="4">
    <source>
        <dbReference type="Proteomes" id="UP001293593"/>
    </source>
</evidence>
<dbReference type="InterPro" id="IPR004332">
    <property type="entry name" value="Transposase_MuDR"/>
</dbReference>
<sequence length="350" mass="39983">MVRKGKDDEVDDYIEFENIPGADDYIEFLGEVDDEFENIPATDDYVQDLGEVNDISQLGKDDEDNSDSHDDTFMENSESGSECSDSEESLVDDYEINEDPEDRSTDEDEGNFNMALQEWDSRRELDGSAKRASFTLGMTFLDRGELRRAIDNYAIEKGVNVKVVKSEKKMVIATCEEGCPFRLYAGLDSAGIGYMVKSLNHEHMCARVYKNQRASARWVAEYFKDKVQDNPQYSVTEMKKEIERDLKLFVSRYKCKRAKRMIMEVMDGSFADEYAKLEAYCNELKRSNPGSDVSVELSGEALEQGRRVFRRMYVCFNASKVGWKVGCRPFIGLDGTFLKGKARSVVINCY</sequence>